<dbReference type="RefSeq" id="WP_125715737.1">
    <property type="nucleotide sequence ID" value="NZ_JBHTOP010000011.1"/>
</dbReference>
<reference evidence="2" key="1">
    <citation type="journal article" date="2019" name="Int. J. Syst. Evol. Microbiol.">
        <title>The Global Catalogue of Microorganisms (GCM) 10K type strain sequencing project: providing services to taxonomists for standard genome sequencing and annotation.</title>
        <authorList>
            <consortium name="The Broad Institute Genomics Platform"/>
            <consortium name="The Broad Institute Genome Sequencing Center for Infectious Disease"/>
            <person name="Wu L."/>
            <person name="Ma J."/>
        </authorList>
    </citation>
    <scope>NUCLEOTIDE SEQUENCE [LARGE SCALE GENOMIC DNA]</scope>
    <source>
        <strain evidence="2">CCM 8896</strain>
    </source>
</reference>
<name>A0ABW4J780_9LACO</name>
<comment type="caution">
    <text evidence="1">The sequence shown here is derived from an EMBL/GenBank/DDBJ whole genome shotgun (WGS) entry which is preliminary data.</text>
</comment>
<organism evidence="1 2">
    <name type="scientific">Agrilactobacillus yilanensis</name>
    <dbReference type="NCBI Taxonomy" id="2485997"/>
    <lineage>
        <taxon>Bacteria</taxon>
        <taxon>Bacillati</taxon>
        <taxon>Bacillota</taxon>
        <taxon>Bacilli</taxon>
        <taxon>Lactobacillales</taxon>
        <taxon>Lactobacillaceae</taxon>
        <taxon>Agrilactobacillus</taxon>
    </lineage>
</organism>
<protein>
    <submittedName>
        <fullName evidence="1">Uncharacterized protein</fullName>
    </submittedName>
</protein>
<dbReference type="Proteomes" id="UP001597267">
    <property type="component" value="Unassembled WGS sequence"/>
</dbReference>
<evidence type="ECO:0000313" key="1">
    <source>
        <dbReference type="EMBL" id="MFD1671511.1"/>
    </source>
</evidence>
<keyword evidence="2" id="KW-1185">Reference proteome</keyword>
<sequence>MDVQKQAINDEFLDTIRTRVLKYYKVSDLTTNLVGCMDEIANLPTAHVNIRGGLSFKLQCQILRSINSRQLPFVIRGGKFESDTNDKNADLIALIVTQK</sequence>
<dbReference type="EMBL" id="JBHTOP010000011">
    <property type="protein sequence ID" value="MFD1671511.1"/>
    <property type="molecule type" value="Genomic_DNA"/>
</dbReference>
<gene>
    <name evidence="1" type="ORF">ACFQ5M_05335</name>
</gene>
<proteinExistence type="predicted"/>
<accession>A0ABW4J780</accession>
<evidence type="ECO:0000313" key="2">
    <source>
        <dbReference type="Proteomes" id="UP001597267"/>
    </source>
</evidence>